<proteinExistence type="predicted"/>
<dbReference type="EMBL" id="JACPSX010000172">
    <property type="protein sequence ID" value="MBI3015179.1"/>
    <property type="molecule type" value="Genomic_DNA"/>
</dbReference>
<keyword evidence="1" id="KW-0812">Transmembrane</keyword>
<protein>
    <submittedName>
        <fullName evidence="2">Uncharacterized protein</fullName>
    </submittedName>
</protein>
<keyword evidence="1" id="KW-0472">Membrane</keyword>
<dbReference type="AlphaFoldDB" id="A0A932GQ96"/>
<sequence length="53" mass="5900">MKLAEGDWYRVLAINLTGVFLACRVAGRRKVARRMVTDYGMSKELGLSVPGNE</sequence>
<keyword evidence="1" id="KW-1133">Transmembrane helix</keyword>
<dbReference type="Proteomes" id="UP000741360">
    <property type="component" value="Unassembled WGS sequence"/>
</dbReference>
<organism evidence="2 3">
    <name type="scientific">Tectimicrobiota bacterium</name>
    <dbReference type="NCBI Taxonomy" id="2528274"/>
    <lineage>
        <taxon>Bacteria</taxon>
        <taxon>Pseudomonadati</taxon>
        <taxon>Nitrospinota/Tectimicrobiota group</taxon>
        <taxon>Candidatus Tectimicrobiota</taxon>
    </lineage>
</organism>
<dbReference type="PROSITE" id="PS51257">
    <property type="entry name" value="PROKAR_LIPOPROTEIN"/>
    <property type="match status" value="1"/>
</dbReference>
<name>A0A932GQ96_UNCTE</name>
<comment type="caution">
    <text evidence="2">The sequence shown here is derived from an EMBL/GenBank/DDBJ whole genome shotgun (WGS) entry which is preliminary data.</text>
</comment>
<evidence type="ECO:0000256" key="1">
    <source>
        <dbReference type="SAM" id="Phobius"/>
    </source>
</evidence>
<evidence type="ECO:0000313" key="2">
    <source>
        <dbReference type="EMBL" id="MBI3015179.1"/>
    </source>
</evidence>
<reference evidence="2" key="1">
    <citation type="submission" date="2020-07" db="EMBL/GenBank/DDBJ databases">
        <title>Huge and variable diversity of episymbiotic CPR bacteria and DPANN archaea in groundwater ecosystems.</title>
        <authorList>
            <person name="He C.Y."/>
            <person name="Keren R."/>
            <person name="Whittaker M."/>
            <person name="Farag I.F."/>
            <person name="Doudna J."/>
            <person name="Cate J.H.D."/>
            <person name="Banfield J.F."/>
        </authorList>
    </citation>
    <scope>NUCLEOTIDE SEQUENCE</scope>
    <source>
        <strain evidence="2">NC_groundwater_717_Ag_S-0.2um_59_8</strain>
    </source>
</reference>
<accession>A0A932GQ96</accession>
<gene>
    <name evidence="2" type="ORF">HYY65_09010</name>
</gene>
<evidence type="ECO:0000313" key="3">
    <source>
        <dbReference type="Proteomes" id="UP000741360"/>
    </source>
</evidence>
<feature type="transmembrane region" description="Helical" evidence="1">
    <location>
        <begin position="6"/>
        <end position="27"/>
    </location>
</feature>